<accession>A0A409YBY4</accession>
<dbReference type="InterPro" id="IPR013783">
    <property type="entry name" value="Ig-like_fold"/>
</dbReference>
<dbReference type="Gene3D" id="2.60.40.10">
    <property type="entry name" value="Immunoglobulins"/>
    <property type="match status" value="1"/>
</dbReference>
<name>A0A409YBY4_9AGAR</name>
<dbReference type="InterPro" id="IPR015202">
    <property type="entry name" value="GO-like_E_set"/>
</dbReference>
<dbReference type="SUPFAM" id="SSF50965">
    <property type="entry name" value="Galactose oxidase, central domain"/>
    <property type="match status" value="1"/>
</dbReference>
<sequence length="616" mass="66984">MTNTQPTHQGEPGKFEIIANTLVSAQQVFLGKIDRLYILDKVENNIAQINGHPAWAQEFRISDNQQRPMEIYTNTFCAGGNVLGNGTWLNVGGNQAVTYGGEPASVQDGSKGPYRDADGRRTIRMLNPNEDDLEVEWFSSGYQTDQRWYPTLETLPDGSMIILGGCRNGGYVNDKTQTVPTYEFFPPRGPPITSPFLENTLPANLYPLTWLLPSGNLFIQANWESTILNPDTKLETPLDKIPDAVRTYPASAATVMLPLTPSKNWTATILFCGGSNVQADQWLSPNFVPPKHQASDSCVRITPDHSKSYVQDDPLPQRRSMANFVLLPDGKILCLNGAGMGTAGYGNNTWAIGHSYGDDPVLAPSLYDPDAPPGSRWSTEGLTSSVVARMYHSSALLLPDGSVFVGGSNPNPDYTVGDNIRYPTEFRVERFYPSYYNKRRPEPKGLLSQLSYGGKPFDVQLSADDLFGDVNNIVNAKVVIIRPGFSTHAMSMGQRMIVLASTYTGYPNNTGILYVSQLPPNPAVFAPGPALIFVVVDGVPSVGHQVMIGSGKIGTQLILPSGSTPPSTIIRNGASGHSTPKTNHAQSLIILNAGNSLLVLFILAVVAMKNMLFLFL</sequence>
<dbReference type="STRING" id="181874.A0A409YBY4"/>
<dbReference type="PANTHER" id="PTHR32208">
    <property type="entry name" value="SECRETED PROTEIN-RELATED"/>
    <property type="match status" value="1"/>
</dbReference>
<keyword evidence="2" id="KW-0472">Membrane</keyword>
<evidence type="ECO:0008006" key="7">
    <source>
        <dbReference type="Google" id="ProtNLM"/>
    </source>
</evidence>
<dbReference type="AlphaFoldDB" id="A0A409YBY4"/>
<keyword evidence="2" id="KW-1133">Transmembrane helix</keyword>
<dbReference type="Pfam" id="PF09118">
    <property type="entry name" value="GO-like_E_set"/>
    <property type="match status" value="1"/>
</dbReference>
<dbReference type="PANTHER" id="PTHR32208:SF21">
    <property type="entry name" value="LOW QUALITY PROTEIN: ALDEHYDE OXIDASE GLOX-LIKE"/>
    <property type="match status" value="1"/>
</dbReference>
<evidence type="ECO:0000259" key="3">
    <source>
        <dbReference type="Pfam" id="PF07250"/>
    </source>
</evidence>
<feature type="domain" description="Galactose oxidase-like Early set" evidence="4">
    <location>
        <begin position="440"/>
        <end position="548"/>
    </location>
</feature>
<dbReference type="Gene3D" id="2.130.10.80">
    <property type="entry name" value="Galactose oxidase/kelch, beta-propeller"/>
    <property type="match status" value="1"/>
</dbReference>
<gene>
    <name evidence="5" type="ORF">CVT24_005501</name>
</gene>
<dbReference type="InterPro" id="IPR011043">
    <property type="entry name" value="Gal_Oxase/kelch_b-propeller"/>
</dbReference>
<evidence type="ECO:0000313" key="5">
    <source>
        <dbReference type="EMBL" id="PPR00527.1"/>
    </source>
</evidence>
<reference evidence="5 6" key="1">
    <citation type="journal article" date="2018" name="Evol. Lett.">
        <title>Horizontal gene cluster transfer increased hallucinogenic mushroom diversity.</title>
        <authorList>
            <person name="Reynolds H.T."/>
            <person name="Vijayakumar V."/>
            <person name="Gluck-Thaler E."/>
            <person name="Korotkin H.B."/>
            <person name="Matheny P.B."/>
            <person name="Slot J.C."/>
        </authorList>
    </citation>
    <scope>NUCLEOTIDE SEQUENCE [LARGE SCALE GENOMIC DNA]</scope>
    <source>
        <strain evidence="5 6">2629</strain>
    </source>
</reference>
<keyword evidence="6" id="KW-1185">Reference proteome</keyword>
<dbReference type="InterPro" id="IPR014756">
    <property type="entry name" value="Ig_E-set"/>
</dbReference>
<keyword evidence="1" id="KW-0732">Signal</keyword>
<dbReference type="InterPro" id="IPR037293">
    <property type="entry name" value="Gal_Oxidase_central_sf"/>
</dbReference>
<organism evidence="5 6">
    <name type="scientific">Panaeolus cyanescens</name>
    <dbReference type="NCBI Taxonomy" id="181874"/>
    <lineage>
        <taxon>Eukaryota</taxon>
        <taxon>Fungi</taxon>
        <taxon>Dikarya</taxon>
        <taxon>Basidiomycota</taxon>
        <taxon>Agaricomycotina</taxon>
        <taxon>Agaricomycetes</taxon>
        <taxon>Agaricomycetidae</taxon>
        <taxon>Agaricales</taxon>
        <taxon>Agaricineae</taxon>
        <taxon>Galeropsidaceae</taxon>
        <taxon>Panaeolus</taxon>
    </lineage>
</organism>
<keyword evidence="2" id="KW-0812">Transmembrane</keyword>
<evidence type="ECO:0000256" key="2">
    <source>
        <dbReference type="SAM" id="Phobius"/>
    </source>
</evidence>
<dbReference type="SUPFAM" id="SSF81296">
    <property type="entry name" value="E set domains"/>
    <property type="match status" value="1"/>
</dbReference>
<dbReference type="EMBL" id="NHTK01001307">
    <property type="protein sequence ID" value="PPR00527.1"/>
    <property type="molecule type" value="Genomic_DNA"/>
</dbReference>
<dbReference type="Pfam" id="PF07250">
    <property type="entry name" value="Glyoxal_oxid_N"/>
    <property type="match status" value="1"/>
</dbReference>
<dbReference type="Proteomes" id="UP000284842">
    <property type="component" value="Unassembled WGS sequence"/>
</dbReference>
<evidence type="ECO:0000313" key="6">
    <source>
        <dbReference type="Proteomes" id="UP000284842"/>
    </source>
</evidence>
<comment type="caution">
    <text evidence="5">The sequence shown here is derived from an EMBL/GenBank/DDBJ whole genome shotgun (WGS) entry which is preliminary data.</text>
</comment>
<dbReference type="CDD" id="cd02851">
    <property type="entry name" value="E_set_GO_C"/>
    <property type="match status" value="1"/>
</dbReference>
<dbReference type="OrthoDB" id="2019572at2759"/>
<evidence type="ECO:0000256" key="1">
    <source>
        <dbReference type="ARBA" id="ARBA00022729"/>
    </source>
</evidence>
<evidence type="ECO:0000259" key="4">
    <source>
        <dbReference type="Pfam" id="PF09118"/>
    </source>
</evidence>
<protein>
    <recommendedName>
        <fullName evidence="7">Glyoxal oxidase N-terminal domain-containing protein</fullName>
    </recommendedName>
</protein>
<dbReference type="InParanoid" id="A0A409YBY4"/>
<proteinExistence type="predicted"/>
<feature type="transmembrane region" description="Helical" evidence="2">
    <location>
        <begin position="588"/>
        <end position="608"/>
    </location>
</feature>
<dbReference type="InterPro" id="IPR009880">
    <property type="entry name" value="Glyoxal_oxidase_N"/>
</dbReference>
<feature type="domain" description="Glyoxal oxidase N-terminal" evidence="3">
    <location>
        <begin position="117"/>
        <end position="435"/>
    </location>
</feature>